<dbReference type="GO" id="GO:0004673">
    <property type="term" value="F:protein histidine kinase activity"/>
    <property type="evidence" value="ECO:0007669"/>
    <property type="project" value="UniProtKB-EC"/>
</dbReference>
<dbReference type="CDD" id="cd00130">
    <property type="entry name" value="PAS"/>
    <property type="match status" value="1"/>
</dbReference>
<dbReference type="SUPFAM" id="SSF55785">
    <property type="entry name" value="PYP-like sensor domain (PAS domain)"/>
    <property type="match status" value="2"/>
</dbReference>
<keyword evidence="5" id="KW-0418">Kinase</keyword>
<evidence type="ECO:0000313" key="9">
    <source>
        <dbReference type="Proteomes" id="UP000469385"/>
    </source>
</evidence>
<dbReference type="PANTHER" id="PTHR43304">
    <property type="entry name" value="PHYTOCHROME-LIKE PROTEIN CPH1"/>
    <property type="match status" value="1"/>
</dbReference>
<dbReference type="Pfam" id="PF08447">
    <property type="entry name" value="PAS_3"/>
    <property type="match status" value="1"/>
</dbReference>
<protein>
    <recommendedName>
        <fullName evidence="2">histidine kinase</fullName>
        <ecNumber evidence="2">2.7.13.3</ecNumber>
    </recommendedName>
</protein>
<dbReference type="InterPro" id="IPR000700">
    <property type="entry name" value="PAS-assoc_C"/>
</dbReference>
<dbReference type="AlphaFoldDB" id="A0A6N8IQE0"/>
<evidence type="ECO:0000256" key="5">
    <source>
        <dbReference type="ARBA" id="ARBA00022777"/>
    </source>
</evidence>
<keyword evidence="3" id="KW-0597">Phosphoprotein</keyword>
<comment type="caution">
    <text evidence="8">The sequence shown here is derived from an EMBL/GenBank/DDBJ whole genome shotgun (WGS) entry which is preliminary data.</text>
</comment>
<dbReference type="InterPro" id="IPR013656">
    <property type="entry name" value="PAS_4"/>
</dbReference>
<dbReference type="Proteomes" id="UP000469385">
    <property type="component" value="Unassembled WGS sequence"/>
</dbReference>
<dbReference type="EMBL" id="WSEL01000003">
    <property type="protein sequence ID" value="MVQ29024.1"/>
    <property type="molecule type" value="Genomic_DNA"/>
</dbReference>
<dbReference type="Pfam" id="PF08448">
    <property type="entry name" value="PAS_4"/>
    <property type="match status" value="1"/>
</dbReference>
<comment type="catalytic activity">
    <reaction evidence="1">
        <text>ATP + protein L-histidine = ADP + protein N-phospho-L-histidine.</text>
        <dbReference type="EC" id="2.7.13.3"/>
    </reaction>
</comment>
<evidence type="ECO:0000256" key="1">
    <source>
        <dbReference type="ARBA" id="ARBA00000085"/>
    </source>
</evidence>
<evidence type="ECO:0000259" key="6">
    <source>
        <dbReference type="PROSITE" id="PS50112"/>
    </source>
</evidence>
<dbReference type="InterPro" id="IPR000014">
    <property type="entry name" value="PAS"/>
</dbReference>
<dbReference type="NCBIfam" id="TIGR00229">
    <property type="entry name" value="sensory_box"/>
    <property type="match status" value="1"/>
</dbReference>
<dbReference type="Gene3D" id="3.30.450.20">
    <property type="entry name" value="PAS domain"/>
    <property type="match status" value="2"/>
</dbReference>
<evidence type="ECO:0000313" key="8">
    <source>
        <dbReference type="EMBL" id="MVQ29024.1"/>
    </source>
</evidence>
<organism evidence="8 9">
    <name type="scientific">Ramlibacter pinisoli</name>
    <dbReference type="NCBI Taxonomy" id="2682844"/>
    <lineage>
        <taxon>Bacteria</taxon>
        <taxon>Pseudomonadati</taxon>
        <taxon>Pseudomonadota</taxon>
        <taxon>Betaproteobacteria</taxon>
        <taxon>Burkholderiales</taxon>
        <taxon>Comamonadaceae</taxon>
        <taxon>Ramlibacter</taxon>
    </lineage>
</organism>
<dbReference type="SMART" id="SM00091">
    <property type="entry name" value="PAS"/>
    <property type="match status" value="2"/>
</dbReference>
<feature type="domain" description="PAC" evidence="7">
    <location>
        <begin position="148"/>
        <end position="200"/>
    </location>
</feature>
<dbReference type="PROSITE" id="PS50112">
    <property type="entry name" value="PAS"/>
    <property type="match status" value="1"/>
</dbReference>
<dbReference type="InterPro" id="IPR052162">
    <property type="entry name" value="Sensor_kinase/Photoreceptor"/>
</dbReference>
<dbReference type="InterPro" id="IPR035965">
    <property type="entry name" value="PAS-like_dom_sf"/>
</dbReference>
<proteinExistence type="predicted"/>
<evidence type="ECO:0000256" key="2">
    <source>
        <dbReference type="ARBA" id="ARBA00012438"/>
    </source>
</evidence>
<dbReference type="InterPro" id="IPR013655">
    <property type="entry name" value="PAS_fold_3"/>
</dbReference>
<name>A0A6N8IQE0_9BURK</name>
<keyword evidence="9" id="KW-1185">Reference proteome</keyword>
<sequence>MTTSSTMSPHPVDAPDDTGIAAGMAGAWRRLWGRREVEDAPPAYWTSGVTYRGYLGAGVDTPAAWMTEQQMKETQALLRMAAAAGRLGAWAVELAGMTWTWSDEVRAIHGLPAGFVPTARSVLPLYTAESQLLLRQAFEQCMERGVPFDLELQLVSARGEPCWIHALGEADRDAEGRITHVRGAMQDVSRFRAVADEARRTAERFTQTLERLSDGFVLLDEEWRFVYLNAEAERLLRRRRQQLAGRSLLVEFPETAAGRFLEKCEKALQAGHSVEFEKYYPPLGMWLHMKFSPSDLGMTLCIHDDTERINARREILALQAQLDALAARQKPDT</sequence>
<dbReference type="EC" id="2.7.13.3" evidence="2"/>
<reference evidence="8 9" key="1">
    <citation type="submission" date="2019-12" db="EMBL/GenBank/DDBJ databases">
        <authorList>
            <person name="Huq M.A."/>
        </authorList>
    </citation>
    <scope>NUCLEOTIDE SEQUENCE [LARGE SCALE GENOMIC DNA]</scope>
    <source>
        <strain evidence="8 9">MAH-25</strain>
    </source>
</reference>
<dbReference type="PROSITE" id="PS50113">
    <property type="entry name" value="PAC"/>
    <property type="match status" value="1"/>
</dbReference>
<evidence type="ECO:0000259" key="7">
    <source>
        <dbReference type="PROSITE" id="PS50113"/>
    </source>
</evidence>
<dbReference type="PANTHER" id="PTHR43304:SF1">
    <property type="entry name" value="PAC DOMAIN-CONTAINING PROTEIN"/>
    <property type="match status" value="1"/>
</dbReference>
<evidence type="ECO:0000256" key="4">
    <source>
        <dbReference type="ARBA" id="ARBA00022679"/>
    </source>
</evidence>
<feature type="domain" description="PAS" evidence="6">
    <location>
        <begin position="201"/>
        <end position="252"/>
    </location>
</feature>
<evidence type="ECO:0000256" key="3">
    <source>
        <dbReference type="ARBA" id="ARBA00022553"/>
    </source>
</evidence>
<gene>
    <name evidence="8" type="ORF">GON04_06190</name>
</gene>
<accession>A0A6N8IQE0</accession>
<dbReference type="Gene3D" id="2.10.70.100">
    <property type="match status" value="1"/>
</dbReference>
<keyword evidence="4" id="KW-0808">Transferase</keyword>